<gene>
    <name evidence="3 4" type="primary">LOC136080756</name>
</gene>
<keyword evidence="1" id="KW-0812">Transmembrane</keyword>
<keyword evidence="2" id="KW-1185">Reference proteome</keyword>
<evidence type="ECO:0000313" key="3">
    <source>
        <dbReference type="RefSeq" id="XP_065653890.1"/>
    </source>
</evidence>
<evidence type="ECO:0000313" key="2">
    <source>
        <dbReference type="Proteomes" id="UP001652625"/>
    </source>
</evidence>
<dbReference type="Pfam" id="PF11927">
    <property type="entry name" value="HODM_asu-like"/>
    <property type="match status" value="1"/>
</dbReference>
<dbReference type="InterPro" id="IPR021848">
    <property type="entry name" value="HODM_asu-like"/>
</dbReference>
<evidence type="ECO:0000256" key="1">
    <source>
        <dbReference type="SAM" id="Phobius"/>
    </source>
</evidence>
<keyword evidence="1" id="KW-0472">Membrane</keyword>
<feature type="transmembrane region" description="Helical" evidence="1">
    <location>
        <begin position="326"/>
        <end position="347"/>
    </location>
</feature>
<evidence type="ECO:0000313" key="4">
    <source>
        <dbReference type="RefSeq" id="XP_065653891.1"/>
    </source>
</evidence>
<organism evidence="2 3">
    <name type="scientific">Hydra vulgaris</name>
    <name type="common">Hydra</name>
    <name type="synonym">Hydra attenuata</name>
    <dbReference type="NCBI Taxonomy" id="6087"/>
    <lineage>
        <taxon>Eukaryota</taxon>
        <taxon>Metazoa</taxon>
        <taxon>Cnidaria</taxon>
        <taxon>Hydrozoa</taxon>
        <taxon>Hydroidolina</taxon>
        <taxon>Anthoathecata</taxon>
        <taxon>Aplanulata</taxon>
        <taxon>Hydridae</taxon>
        <taxon>Hydra</taxon>
    </lineage>
</organism>
<name>A0ABM4BXC3_HYDVU</name>
<proteinExistence type="predicted"/>
<keyword evidence="1" id="KW-1133">Transmembrane helix</keyword>
<reference evidence="3 4" key="1">
    <citation type="submission" date="2025-05" db="UniProtKB">
        <authorList>
            <consortium name="RefSeq"/>
        </authorList>
    </citation>
    <scope>IDENTIFICATION</scope>
</reference>
<dbReference type="GeneID" id="136080756"/>
<dbReference type="RefSeq" id="XP_065653891.1">
    <property type="nucleotide sequence ID" value="XM_065797819.1"/>
</dbReference>
<protein>
    <submittedName>
        <fullName evidence="3 4">Uncharacterized protein LOC136080756</fullName>
    </submittedName>
</protein>
<accession>A0ABM4BXC3</accession>
<dbReference type="RefSeq" id="XP_065653890.1">
    <property type="nucleotide sequence ID" value="XM_065797818.1"/>
</dbReference>
<dbReference type="Proteomes" id="UP001652625">
    <property type="component" value="Chromosome 05"/>
</dbReference>
<sequence>MEKFNWEPEAKIFVFHEEVIGKPKMHTKRLDLHDWIKIDNTYVAQQQLKKTLLKTERDKILVTSSNNSTEMCKWEFFQLIINFLPKRFPDLFEERPGCIFNKVFKEEVSTARHAKEDLLVRISSLTQEDWVILEWSDASQGYVLTAGVVFFPMRWSLKAKFNKVLVDIHAPVAQFTKNFTSKAHSLMKSMSSESPIWRANWSIFNDLKGPLDLYAPIGHLERNERNNVTDYFGEGTGRELTFRVEYQTLRKLPETQCIVFSIRSYQRYLEDFKQFPLFDSEGLLKAIENLNEDEKDYKGAVFWSEAAKKYLKNNVINTKHLKTNSFIFKPSMVFSIVACSLFVAFVLKRKYYR</sequence>